<evidence type="ECO:0000256" key="4">
    <source>
        <dbReference type="ARBA" id="ARBA00023239"/>
    </source>
</evidence>
<dbReference type="PRINTS" id="PR01179">
    <property type="entry name" value="ODADCRBXLASE"/>
</dbReference>
<dbReference type="PANTHER" id="PTHR43727:SF2">
    <property type="entry name" value="GROUP IV DECARBOXYLASE"/>
    <property type="match status" value="1"/>
</dbReference>
<organism evidence="10 11">
    <name type="scientific">Candidatus Desulfovibrio trichonymphae</name>
    <dbReference type="NCBI Taxonomy" id="1725232"/>
    <lineage>
        <taxon>Bacteria</taxon>
        <taxon>Pseudomonadati</taxon>
        <taxon>Thermodesulfobacteriota</taxon>
        <taxon>Desulfovibrionia</taxon>
        <taxon>Desulfovibrionales</taxon>
        <taxon>Desulfovibrionaceae</taxon>
        <taxon>Desulfovibrio</taxon>
    </lineage>
</organism>
<name>A0A1J1E3N8_9BACT</name>
<feature type="binding site" evidence="5">
    <location>
        <position position="382"/>
    </location>
    <ligand>
        <name>substrate</name>
    </ligand>
</feature>
<feature type="active site" description="Proton donor" evidence="7">
    <location>
        <position position="353"/>
    </location>
</feature>
<dbReference type="UniPathway" id="UPA00034">
    <property type="reaction ID" value="UER00027"/>
</dbReference>
<feature type="domain" description="Orn/DAP/Arg decarboxylase 2 N-terminal" evidence="9">
    <location>
        <begin position="55"/>
        <end position="286"/>
    </location>
</feature>
<dbReference type="Gene3D" id="2.40.37.10">
    <property type="entry name" value="Lyase, Ornithine Decarboxylase, Chain A, domain 1"/>
    <property type="match status" value="1"/>
</dbReference>
<keyword evidence="11" id="KW-1185">Reference proteome</keyword>
<dbReference type="FunFam" id="3.20.20.10:FF:000003">
    <property type="entry name" value="Diaminopimelate decarboxylase"/>
    <property type="match status" value="1"/>
</dbReference>
<dbReference type="RefSeq" id="WP_096399568.1">
    <property type="nucleotide sequence ID" value="NZ_AP017368.1"/>
</dbReference>
<dbReference type="GO" id="GO:0008836">
    <property type="term" value="F:diaminopimelate decarboxylase activity"/>
    <property type="evidence" value="ECO:0007669"/>
    <property type="project" value="UniProtKB-UniRule"/>
</dbReference>
<comment type="catalytic activity">
    <reaction evidence="5 8">
        <text>meso-2,6-diaminopimelate + H(+) = L-lysine + CO2</text>
        <dbReference type="Rhea" id="RHEA:15101"/>
        <dbReference type="ChEBI" id="CHEBI:15378"/>
        <dbReference type="ChEBI" id="CHEBI:16526"/>
        <dbReference type="ChEBI" id="CHEBI:32551"/>
        <dbReference type="ChEBI" id="CHEBI:57791"/>
        <dbReference type="EC" id="4.1.1.20"/>
    </reaction>
</comment>
<feature type="binding site" evidence="5">
    <location>
        <position position="236"/>
    </location>
    <ligand>
        <name>pyridoxal 5'-phosphate</name>
        <dbReference type="ChEBI" id="CHEBI:597326"/>
    </ligand>
</feature>
<keyword evidence="4 5" id="KW-0456">Lyase</keyword>
<dbReference type="PRINTS" id="PR01181">
    <property type="entry name" value="DAPDCRBXLASE"/>
</dbReference>
<dbReference type="CDD" id="cd06828">
    <property type="entry name" value="PLPDE_III_DapDC"/>
    <property type="match status" value="1"/>
</dbReference>
<evidence type="ECO:0000259" key="9">
    <source>
        <dbReference type="Pfam" id="PF02784"/>
    </source>
</evidence>
<dbReference type="AlphaFoldDB" id="A0A1J1E3N8"/>
<feature type="binding site" evidence="5">
    <location>
        <position position="318"/>
    </location>
    <ligand>
        <name>substrate</name>
    </ligand>
</feature>
<dbReference type="InterPro" id="IPR022644">
    <property type="entry name" value="De-COase2_N"/>
</dbReference>
<comment type="pathway">
    <text evidence="5 8">Amino-acid biosynthesis; L-lysine biosynthesis via DAP pathway; L-lysine from DL-2,6-diaminopimelate: step 1/1.</text>
</comment>
<dbReference type="KEGG" id="dtr:RSDT_0536"/>
<evidence type="ECO:0000256" key="5">
    <source>
        <dbReference type="HAMAP-Rule" id="MF_02120"/>
    </source>
</evidence>
<feature type="binding site" evidence="5">
    <location>
        <position position="282"/>
    </location>
    <ligand>
        <name>substrate</name>
    </ligand>
</feature>
<dbReference type="InterPro" id="IPR002986">
    <property type="entry name" value="DAP_deCOOHase_LysA"/>
</dbReference>
<keyword evidence="5 8" id="KW-0457">Lysine biosynthesis</keyword>
<comment type="subunit">
    <text evidence="5">Homodimer.</text>
</comment>
<dbReference type="GO" id="GO:0009089">
    <property type="term" value="P:lysine biosynthetic process via diaminopimelate"/>
    <property type="evidence" value="ECO:0007669"/>
    <property type="project" value="UniProtKB-UniRule"/>
</dbReference>
<evidence type="ECO:0000313" key="10">
    <source>
        <dbReference type="EMBL" id="BAV92048.1"/>
    </source>
</evidence>
<keyword evidence="2 5" id="KW-0210">Decarboxylase</keyword>
<feature type="binding site" evidence="5">
    <location>
        <position position="382"/>
    </location>
    <ligand>
        <name>pyridoxal 5'-phosphate</name>
        <dbReference type="ChEBI" id="CHEBI:597326"/>
    </ligand>
</feature>
<protein>
    <recommendedName>
        <fullName evidence="5 6">Diaminopimelate decarboxylase</fullName>
        <shortName evidence="5">DAP decarboxylase</shortName>
        <shortName evidence="5">DAPDC</shortName>
        <ecNumber evidence="5 6">4.1.1.20</ecNumber>
    </recommendedName>
</protein>
<comment type="similarity">
    <text evidence="5">Belongs to the Orn/Lys/Arg decarboxylase class-II family. LysA subfamily.</text>
</comment>
<feature type="binding site" evidence="5">
    <location>
        <begin position="279"/>
        <end position="282"/>
    </location>
    <ligand>
        <name>pyridoxal 5'-phosphate</name>
        <dbReference type="ChEBI" id="CHEBI:597326"/>
    </ligand>
</feature>
<dbReference type="PANTHER" id="PTHR43727">
    <property type="entry name" value="DIAMINOPIMELATE DECARBOXYLASE"/>
    <property type="match status" value="1"/>
</dbReference>
<proteinExistence type="inferred from homology"/>
<sequence length="432" mass="48102">MSQVRSAYTDNLNFYGSYTPCELAATYGTPLYVYNENLLRERCRDLLNLSRHPGFGVNYSVKANTNPVLLKIIREEGLVVDAMSPGELYLDKLSGFQSSEILYISNNNSESELKNALAHNLLISVDSLSQLDTLGRLNRHGKVMVRFNPGIGAGHHAKVITAGKETKFGITPDKTDGVIALLQHHHLTLAGINQHIGSLFMESDGYLNAAQILLHLAEALPDNIFAQLELIDFGGGFGIPYHKYEKKPRLDLIELGRRLHAMLNSWSEKSGYQGRFLIEPGRYIVAECGILLGRVHAVKNNGDKRYVGTDLGFNVLVRPAMYDSFHDVEIYRPSDRRGSNTAPMLQTIVGNICESGDILAKNRLLPVIEEEDVLGILDAGAYGFVMASHYNQRCLPAEVLIRHDGTTDLIRRRETLEDLARCFDSRASNEQS</sequence>
<comment type="cofactor">
    <cofactor evidence="1 5 7 8">
        <name>pyridoxal 5'-phosphate</name>
        <dbReference type="ChEBI" id="CHEBI:597326"/>
    </cofactor>
</comment>
<evidence type="ECO:0000256" key="2">
    <source>
        <dbReference type="ARBA" id="ARBA00022793"/>
    </source>
</evidence>
<reference evidence="10 11" key="1">
    <citation type="journal article" date="2017" name="ISME J.">
        <title>Genome of 'Ca. Desulfovibrio trichonymphae', an H2-oxidizing bacterium in a tripartite symbiotic system within a protist cell in the termite gut.</title>
        <authorList>
            <person name="Kuwahara H."/>
            <person name="Yuki M."/>
            <person name="Izawa K."/>
            <person name="Ohkuma M."/>
            <person name="Hongoh Y."/>
        </authorList>
    </citation>
    <scope>NUCLEOTIDE SEQUENCE [LARGE SCALE GENOMIC DNA]</scope>
    <source>
        <strain evidence="10 11">Rs-N31</strain>
    </source>
</reference>
<dbReference type="EC" id="4.1.1.20" evidence="5 6"/>
<feature type="binding site" evidence="5">
    <location>
        <position position="322"/>
    </location>
    <ligand>
        <name>substrate</name>
    </ligand>
</feature>
<dbReference type="OrthoDB" id="9802241at2"/>
<feature type="modified residue" description="N6-(pyridoxal phosphate)lysine" evidence="5 7">
    <location>
        <position position="62"/>
    </location>
</feature>
<dbReference type="NCBIfam" id="TIGR01048">
    <property type="entry name" value="lysA"/>
    <property type="match status" value="1"/>
</dbReference>
<comment type="function">
    <text evidence="5">Specifically catalyzes the decarboxylation of meso-diaminopimelate (meso-DAP) to L-lysine.</text>
</comment>
<dbReference type="EMBL" id="AP017368">
    <property type="protein sequence ID" value="BAV92048.1"/>
    <property type="molecule type" value="Genomic_DNA"/>
</dbReference>
<evidence type="ECO:0000256" key="8">
    <source>
        <dbReference type="RuleBase" id="RU003738"/>
    </source>
</evidence>
<dbReference type="InterPro" id="IPR029066">
    <property type="entry name" value="PLP-binding_barrel"/>
</dbReference>
<dbReference type="SUPFAM" id="SSF50621">
    <property type="entry name" value="Alanine racemase C-terminal domain-like"/>
    <property type="match status" value="1"/>
</dbReference>
<evidence type="ECO:0000256" key="3">
    <source>
        <dbReference type="ARBA" id="ARBA00022898"/>
    </source>
</evidence>
<keyword evidence="3 5" id="KW-0663">Pyridoxal phosphate</keyword>
<dbReference type="Proteomes" id="UP000242645">
    <property type="component" value="Chromosome"/>
</dbReference>
<evidence type="ECO:0000313" key="11">
    <source>
        <dbReference type="Proteomes" id="UP000242645"/>
    </source>
</evidence>
<evidence type="ECO:0000256" key="1">
    <source>
        <dbReference type="ARBA" id="ARBA00001933"/>
    </source>
</evidence>
<dbReference type="Gene3D" id="3.20.20.10">
    <property type="entry name" value="Alanine racemase"/>
    <property type="match status" value="1"/>
</dbReference>
<evidence type="ECO:0000256" key="7">
    <source>
        <dbReference type="PIRSR" id="PIRSR600183-50"/>
    </source>
</evidence>
<gene>
    <name evidence="5 10" type="primary">lysA</name>
    <name evidence="10" type="ORF">RSDT_0536</name>
</gene>
<evidence type="ECO:0000256" key="6">
    <source>
        <dbReference type="NCBIfam" id="TIGR01048"/>
    </source>
</evidence>
<accession>A0A1J1E3N8</accession>
<dbReference type="InterPro" id="IPR000183">
    <property type="entry name" value="Orn/DAP/Arg_de-COase"/>
</dbReference>
<dbReference type="Pfam" id="PF02784">
    <property type="entry name" value="Orn_Arg_deC_N"/>
    <property type="match status" value="1"/>
</dbReference>
<keyword evidence="5" id="KW-0028">Amino-acid biosynthesis</keyword>
<dbReference type="SUPFAM" id="SSF51419">
    <property type="entry name" value="PLP-binding barrel"/>
    <property type="match status" value="1"/>
</dbReference>
<dbReference type="HAMAP" id="MF_02120">
    <property type="entry name" value="LysA"/>
    <property type="match status" value="1"/>
</dbReference>
<dbReference type="InterPro" id="IPR009006">
    <property type="entry name" value="Ala_racemase/Decarboxylase_C"/>
</dbReference>
<feature type="binding site" evidence="5">
    <location>
        <position position="354"/>
    </location>
    <ligand>
        <name>substrate</name>
    </ligand>
</feature>
<dbReference type="GO" id="GO:0030170">
    <property type="term" value="F:pyridoxal phosphate binding"/>
    <property type="evidence" value="ECO:0007669"/>
    <property type="project" value="UniProtKB-UniRule"/>
</dbReference>